<evidence type="ECO:0000313" key="2">
    <source>
        <dbReference type="EMBL" id="KAF5908565.1"/>
    </source>
</evidence>
<dbReference type="AlphaFoldDB" id="A0A8J4XGE5"/>
<gene>
    <name evidence="2" type="ORF">DAT39_001633</name>
</gene>
<evidence type="ECO:0000256" key="1">
    <source>
        <dbReference type="SAM" id="MobiDB-lite"/>
    </source>
</evidence>
<name>A0A8J4XGE5_CLAMG</name>
<comment type="caution">
    <text evidence="2">The sequence shown here is derived from an EMBL/GenBank/DDBJ whole genome shotgun (WGS) entry which is preliminary data.</text>
</comment>
<organism evidence="2 3">
    <name type="scientific">Clarias magur</name>
    <name type="common">Asian catfish</name>
    <name type="synonym">Macropteronotus magur</name>
    <dbReference type="NCBI Taxonomy" id="1594786"/>
    <lineage>
        <taxon>Eukaryota</taxon>
        <taxon>Metazoa</taxon>
        <taxon>Chordata</taxon>
        <taxon>Craniata</taxon>
        <taxon>Vertebrata</taxon>
        <taxon>Euteleostomi</taxon>
        <taxon>Actinopterygii</taxon>
        <taxon>Neopterygii</taxon>
        <taxon>Teleostei</taxon>
        <taxon>Ostariophysi</taxon>
        <taxon>Siluriformes</taxon>
        <taxon>Clariidae</taxon>
        <taxon>Clarias</taxon>
    </lineage>
</organism>
<reference evidence="2" key="1">
    <citation type="submission" date="2020-07" db="EMBL/GenBank/DDBJ databases">
        <title>Clarias magur genome sequencing, assembly and annotation.</title>
        <authorList>
            <person name="Kushwaha B."/>
            <person name="Kumar R."/>
            <person name="Das P."/>
            <person name="Joshi C.G."/>
            <person name="Kumar D."/>
            <person name="Nagpure N.S."/>
            <person name="Pandey M."/>
            <person name="Agarwal S."/>
            <person name="Srivastava S."/>
            <person name="Singh M."/>
            <person name="Sahoo L."/>
            <person name="Jayasankar P."/>
            <person name="Meher P.K."/>
            <person name="Koringa P.G."/>
            <person name="Iquebal M.A."/>
            <person name="Das S.P."/>
            <person name="Bit A."/>
            <person name="Patnaik S."/>
            <person name="Patel N."/>
            <person name="Shah T.M."/>
            <person name="Hinsu A."/>
            <person name="Jena J.K."/>
        </authorList>
    </citation>
    <scope>NUCLEOTIDE SEQUENCE</scope>
    <source>
        <strain evidence="2">CIFAMagur01</strain>
        <tissue evidence="2">Testis</tissue>
    </source>
</reference>
<accession>A0A8J4XGE5</accession>
<proteinExistence type="predicted"/>
<feature type="region of interest" description="Disordered" evidence="1">
    <location>
        <begin position="61"/>
        <end position="102"/>
    </location>
</feature>
<protein>
    <submittedName>
        <fullName evidence="2">Uncharacterized protein</fullName>
    </submittedName>
</protein>
<evidence type="ECO:0000313" key="3">
    <source>
        <dbReference type="Proteomes" id="UP000727407"/>
    </source>
</evidence>
<dbReference type="EMBL" id="QNUK01000012">
    <property type="protein sequence ID" value="KAF5908565.1"/>
    <property type="molecule type" value="Genomic_DNA"/>
</dbReference>
<dbReference type="OrthoDB" id="8878304at2759"/>
<dbReference type="Proteomes" id="UP000727407">
    <property type="component" value="Unassembled WGS sequence"/>
</dbReference>
<feature type="region of interest" description="Disordered" evidence="1">
    <location>
        <begin position="15"/>
        <end position="43"/>
    </location>
</feature>
<sequence>MLLYLVRCTLPRELPQGGGGLQGMSADGARAPHNPAGADTESMRKAAGAAKNAKNHLFQEDTTARRWRTQGSASHKDQPGRVVASEQTHASLSGRDAWLKWE</sequence>
<keyword evidence="3" id="KW-1185">Reference proteome</keyword>